<keyword evidence="1" id="KW-0812">Transmembrane</keyword>
<gene>
    <name evidence="2" type="ORF">CDV56_104161</name>
</gene>
<accession>A0A397GD69</accession>
<dbReference type="RefSeq" id="XP_026611323.1">
    <property type="nucleotide sequence ID" value="XM_026757780.1"/>
</dbReference>
<dbReference type="Pfam" id="PF14269">
    <property type="entry name" value="Arylsulfotran_2"/>
    <property type="match status" value="1"/>
</dbReference>
<evidence type="ECO:0008006" key="4">
    <source>
        <dbReference type="Google" id="ProtNLM"/>
    </source>
</evidence>
<evidence type="ECO:0000313" key="3">
    <source>
        <dbReference type="Proteomes" id="UP000215305"/>
    </source>
</evidence>
<protein>
    <recommendedName>
        <fullName evidence="4">ASST-domain-containing protein</fullName>
    </recommendedName>
</protein>
<name>A0A397GD69_ASPTH</name>
<dbReference type="OrthoDB" id="5427350at2759"/>
<sequence>MMRGGVSTIKVLEHLKLLALFHEFESHIKRYHVNLDSVLSSRDLFPDLLSNFSILPDPPPCSESRSRFSCLIVTVAGVFVSLLYLLYVFAVPQLLRFRFRLDLSPYDLGLYGFGPSRSYVSFEYESPMVEITEWGSGCDPRYTFLAPRGDSVVHPGPVILDADGELVWMKYNWDTTQDFKVQRYNGADYLTYWEGTEVESRGYGSWYMLDSTYTQKYQISPVGNFGGGDLHEFHITEQGTALVTVYDPVPADLTSIGGPELGWILDGIFQEIDIETGELLFEWRASKHYPVNSTYEALKAAGKDKSNAFDFYHINSVDKDDHGNYIVSARHLHTVSYIDHVTGAVLWTLGGKLNEFTDLSDGQATNFAWQHDARWHVNNTVTLFDNAAHSNNDPDSESRGVVIQLDISGRTAELLAEYYHPQQMRAVSQGNVQILDESGRTLVGWGHSAAFTEYTADGGLLCDVHFGASAFFTFGRVVSYRAFKGTWVGRPQTIPDAAVMGDHVYVSWNGATEVVAWRLEVWDTHNVEDSTFDIVAQFEKTGFETEVEVPEELGSPLFRLAAMDAEGNVLGYTEVLQKDQGVDVDELLDLHNWIVAAAFIVSVGGLLLGLYQCCGCCRVLHRCRRRPNEYQLVAFGDNDEQSSV</sequence>
<evidence type="ECO:0000313" key="2">
    <source>
        <dbReference type="EMBL" id="RHZ46903.1"/>
    </source>
</evidence>
<keyword evidence="1" id="KW-1133">Transmembrane helix</keyword>
<keyword evidence="1" id="KW-0472">Membrane</keyword>
<dbReference type="PANTHER" id="PTHR35340">
    <property type="entry name" value="PQQ ENZYME REPEAT PROTEIN-RELATED"/>
    <property type="match status" value="1"/>
</dbReference>
<dbReference type="EMBL" id="NKHU02000238">
    <property type="protein sequence ID" value="RHZ46903.1"/>
    <property type="molecule type" value="Genomic_DNA"/>
</dbReference>
<dbReference type="Proteomes" id="UP000215305">
    <property type="component" value="Unassembled WGS sequence"/>
</dbReference>
<dbReference type="GeneID" id="38126135"/>
<keyword evidence="3" id="KW-1185">Reference proteome</keyword>
<organism evidence="2 3">
    <name type="scientific">Aspergillus thermomutatus</name>
    <name type="common">Neosartorya pseudofischeri</name>
    <dbReference type="NCBI Taxonomy" id="41047"/>
    <lineage>
        <taxon>Eukaryota</taxon>
        <taxon>Fungi</taxon>
        <taxon>Dikarya</taxon>
        <taxon>Ascomycota</taxon>
        <taxon>Pezizomycotina</taxon>
        <taxon>Eurotiomycetes</taxon>
        <taxon>Eurotiomycetidae</taxon>
        <taxon>Eurotiales</taxon>
        <taxon>Aspergillaceae</taxon>
        <taxon>Aspergillus</taxon>
        <taxon>Aspergillus subgen. Fumigati</taxon>
    </lineage>
</organism>
<evidence type="ECO:0000256" key="1">
    <source>
        <dbReference type="SAM" id="Phobius"/>
    </source>
</evidence>
<proteinExistence type="predicted"/>
<dbReference type="VEuPathDB" id="FungiDB:CDV56_104161"/>
<feature type="transmembrane region" description="Helical" evidence="1">
    <location>
        <begin position="68"/>
        <end position="90"/>
    </location>
</feature>
<dbReference type="InterPro" id="IPR053143">
    <property type="entry name" value="Arylsulfate_ST"/>
</dbReference>
<dbReference type="AlphaFoldDB" id="A0A397GD69"/>
<feature type="transmembrane region" description="Helical" evidence="1">
    <location>
        <begin position="593"/>
        <end position="620"/>
    </location>
</feature>
<dbReference type="STRING" id="41047.A0A397GD69"/>
<reference evidence="2" key="1">
    <citation type="submission" date="2018-08" db="EMBL/GenBank/DDBJ databases">
        <title>Draft genome sequence of azole-resistant Aspergillus thermomutatus (Neosartorya pseudofischeri) strain HMR AF 39, isolated from a human nasal aspirate.</title>
        <authorList>
            <person name="Parent-Michaud M."/>
            <person name="Dufresne P.J."/>
            <person name="Fournier E."/>
            <person name="Martineau C."/>
            <person name="Moreira S."/>
            <person name="Perkins V."/>
            <person name="De Repentigny L."/>
            <person name="Dufresne S.F."/>
        </authorList>
    </citation>
    <scope>NUCLEOTIDE SEQUENCE [LARGE SCALE GENOMIC DNA]</scope>
    <source>
        <strain evidence="2">HMR AF 39</strain>
    </source>
</reference>
<dbReference type="InterPro" id="IPR039535">
    <property type="entry name" value="ASST-like"/>
</dbReference>
<dbReference type="PANTHER" id="PTHR35340:SF5">
    <property type="entry name" value="ASST-DOMAIN-CONTAINING PROTEIN"/>
    <property type="match status" value="1"/>
</dbReference>
<comment type="caution">
    <text evidence="2">The sequence shown here is derived from an EMBL/GenBank/DDBJ whole genome shotgun (WGS) entry which is preliminary data.</text>
</comment>